<dbReference type="InterPro" id="IPR006195">
    <property type="entry name" value="aa-tRNA-synth_II"/>
</dbReference>
<evidence type="ECO:0000256" key="4">
    <source>
        <dbReference type="ARBA" id="ARBA00022840"/>
    </source>
</evidence>
<evidence type="ECO:0000256" key="1">
    <source>
        <dbReference type="ARBA" id="ARBA00008226"/>
    </source>
</evidence>
<evidence type="ECO:0000256" key="9">
    <source>
        <dbReference type="PIRSR" id="PIRSR001549-1"/>
    </source>
</evidence>
<keyword evidence="4 8" id="KW-0067">ATP-binding</keyword>
<evidence type="ECO:0000256" key="6">
    <source>
        <dbReference type="ARBA" id="ARBA00023146"/>
    </source>
</evidence>
<organism evidence="11 12">
    <name type="scientific">Candidatus Falkowbacteria bacterium RIFOXYC2_FULL_36_12</name>
    <dbReference type="NCBI Taxonomy" id="1798002"/>
    <lineage>
        <taxon>Bacteria</taxon>
        <taxon>Candidatus Falkowiibacteriota</taxon>
    </lineage>
</organism>
<reference evidence="11 12" key="1">
    <citation type="journal article" date="2016" name="Nat. Commun.">
        <title>Thousands of microbial genomes shed light on interconnected biogeochemical processes in an aquifer system.</title>
        <authorList>
            <person name="Anantharaman K."/>
            <person name="Brown C.T."/>
            <person name="Hug L.A."/>
            <person name="Sharon I."/>
            <person name="Castelle C.J."/>
            <person name="Probst A.J."/>
            <person name="Thomas B.C."/>
            <person name="Singh A."/>
            <person name="Wilkins M.J."/>
            <person name="Karaoz U."/>
            <person name="Brodie E.L."/>
            <person name="Williams K.H."/>
            <person name="Hubbard S.S."/>
            <person name="Banfield J.F."/>
        </authorList>
    </citation>
    <scope>NUCLEOTIDE SEQUENCE [LARGE SCALE GENOMIC DNA]</scope>
</reference>
<dbReference type="PIRSF" id="PIRSF001549">
    <property type="entry name" value="His-tRNA_synth"/>
    <property type="match status" value="1"/>
</dbReference>
<dbReference type="GO" id="GO:0005524">
    <property type="term" value="F:ATP binding"/>
    <property type="evidence" value="ECO:0007669"/>
    <property type="project" value="UniProtKB-UniRule"/>
</dbReference>
<keyword evidence="2 8" id="KW-0436">Ligase</keyword>
<dbReference type="HAMAP" id="MF_00127">
    <property type="entry name" value="His_tRNA_synth"/>
    <property type="match status" value="1"/>
</dbReference>
<dbReference type="InterPro" id="IPR004154">
    <property type="entry name" value="Anticodon-bd"/>
</dbReference>
<dbReference type="EC" id="6.1.1.21" evidence="8"/>
<evidence type="ECO:0000313" key="11">
    <source>
        <dbReference type="EMBL" id="OGF32351.1"/>
    </source>
</evidence>
<dbReference type="Gene3D" id="3.30.930.10">
    <property type="entry name" value="Bira Bifunctional Protein, Domain 2"/>
    <property type="match status" value="1"/>
</dbReference>
<dbReference type="EMBL" id="MFGJ01000006">
    <property type="protein sequence ID" value="OGF32351.1"/>
    <property type="molecule type" value="Genomic_DNA"/>
</dbReference>
<feature type="domain" description="Aminoacyl-transfer RNA synthetases class-II family profile" evidence="10">
    <location>
        <begin position="23"/>
        <end position="327"/>
    </location>
</feature>
<dbReference type="InterPro" id="IPR015807">
    <property type="entry name" value="His-tRNA-ligase"/>
</dbReference>
<evidence type="ECO:0000256" key="8">
    <source>
        <dbReference type="HAMAP-Rule" id="MF_00127"/>
    </source>
</evidence>
<dbReference type="PANTHER" id="PTHR11476:SF7">
    <property type="entry name" value="HISTIDINE--TRNA LIGASE"/>
    <property type="match status" value="1"/>
</dbReference>
<feature type="binding site" evidence="9">
    <location>
        <begin position="274"/>
        <end position="275"/>
    </location>
    <ligand>
        <name>L-histidine</name>
        <dbReference type="ChEBI" id="CHEBI:57595"/>
    </ligand>
</feature>
<dbReference type="GO" id="GO:0004821">
    <property type="term" value="F:histidine-tRNA ligase activity"/>
    <property type="evidence" value="ECO:0007669"/>
    <property type="project" value="UniProtKB-UniRule"/>
</dbReference>
<dbReference type="CDD" id="cd00773">
    <property type="entry name" value="HisRS-like_core"/>
    <property type="match status" value="1"/>
</dbReference>
<keyword evidence="3 8" id="KW-0547">Nucleotide-binding</keyword>
<dbReference type="PANTHER" id="PTHR11476">
    <property type="entry name" value="HISTIDYL-TRNA SYNTHETASE"/>
    <property type="match status" value="1"/>
</dbReference>
<evidence type="ECO:0000256" key="5">
    <source>
        <dbReference type="ARBA" id="ARBA00022917"/>
    </source>
</evidence>
<dbReference type="GO" id="GO:0006427">
    <property type="term" value="P:histidyl-tRNA aminoacylation"/>
    <property type="evidence" value="ECO:0007669"/>
    <property type="project" value="UniProtKB-UniRule"/>
</dbReference>
<feature type="binding site" evidence="9">
    <location>
        <position position="114"/>
    </location>
    <ligand>
        <name>L-histidine</name>
        <dbReference type="ChEBI" id="CHEBI:57595"/>
    </ligand>
</feature>
<evidence type="ECO:0000313" key="12">
    <source>
        <dbReference type="Proteomes" id="UP000179001"/>
    </source>
</evidence>
<keyword evidence="5 8" id="KW-0648">Protein biosynthesis</keyword>
<feature type="binding site" evidence="9">
    <location>
        <position position="128"/>
    </location>
    <ligand>
        <name>L-histidine</name>
        <dbReference type="ChEBI" id="CHEBI:57595"/>
    </ligand>
</feature>
<dbReference type="InterPro" id="IPR004516">
    <property type="entry name" value="HisRS/HisZ"/>
</dbReference>
<dbReference type="NCBIfam" id="TIGR00442">
    <property type="entry name" value="hisS"/>
    <property type="match status" value="1"/>
</dbReference>
<dbReference type="SUPFAM" id="SSF55681">
    <property type="entry name" value="Class II aaRS and biotin synthetases"/>
    <property type="match status" value="1"/>
</dbReference>
<dbReference type="STRING" id="1798002.A2478_03455"/>
<keyword evidence="6 8" id="KW-0030">Aminoacyl-tRNA synthetase</keyword>
<dbReference type="Proteomes" id="UP000179001">
    <property type="component" value="Unassembled WGS sequence"/>
</dbReference>
<dbReference type="Pfam" id="PF13393">
    <property type="entry name" value="tRNA-synt_His"/>
    <property type="match status" value="1"/>
</dbReference>
<dbReference type="InterPro" id="IPR045864">
    <property type="entry name" value="aa-tRNA-synth_II/BPL/LPL"/>
</dbReference>
<evidence type="ECO:0000256" key="3">
    <source>
        <dbReference type="ARBA" id="ARBA00022741"/>
    </source>
</evidence>
<dbReference type="SUPFAM" id="SSF52954">
    <property type="entry name" value="Class II aaRS ABD-related"/>
    <property type="match status" value="1"/>
</dbReference>
<accession>A0A1F5T1K7</accession>
<dbReference type="Gene3D" id="3.40.50.800">
    <property type="entry name" value="Anticodon-binding domain"/>
    <property type="match status" value="1"/>
</dbReference>
<dbReference type="InterPro" id="IPR036621">
    <property type="entry name" value="Anticodon-bd_dom_sf"/>
</dbReference>
<sequence length="432" mass="48836">MSESLLQRAKGVRDFGPEEKIERDRIVESLKQVFESFGFSPIETPIIERYELFASKFGQGDQSDSMKESFKLKDQGLRDLVLRNEFTIPFARYVGMNPNLRMPFKRYQIGQVFRDGPIKLGRYREFWQCDVDVVGNPDVSADTEILMIAQKVFAKLGFEVEIYLNNRKLLNAVLDKYEINKEIATDVIISIDKLDKIGVDGVVEELKNKNIEEAKAREFLQILNVTGTNEEKIGKLQTSLGKIDALQEIEQTINLMPNQENIVFLPSLARGLAYYTGNVFEIFLKDKNVMSSAVGGGGRYDKMIGGFLGKDGDIPAVGISFGLETILDVINKTGISEMKKTVTQVYVLAMGEENMKSAIETADQIRNLGINVDIDLQNRKLKKNLEYANALEIPYVVIIGSDEIEKKQITLRNMKDGSQKSIKPEEIKNYLN</sequence>
<name>A0A1F5T1K7_9BACT</name>
<comment type="caution">
    <text evidence="11">The sequence shown here is derived from an EMBL/GenBank/DDBJ whole genome shotgun (WGS) entry which is preliminary data.</text>
</comment>
<feature type="binding site" evidence="9">
    <location>
        <begin position="85"/>
        <end position="87"/>
    </location>
    <ligand>
        <name>L-histidine</name>
        <dbReference type="ChEBI" id="CHEBI:57595"/>
    </ligand>
</feature>
<feature type="binding site" evidence="9">
    <location>
        <position position="132"/>
    </location>
    <ligand>
        <name>L-histidine</name>
        <dbReference type="ChEBI" id="CHEBI:57595"/>
    </ligand>
</feature>
<dbReference type="InterPro" id="IPR033656">
    <property type="entry name" value="HisRS_anticodon"/>
</dbReference>
<evidence type="ECO:0000256" key="7">
    <source>
        <dbReference type="ARBA" id="ARBA00047639"/>
    </source>
</evidence>
<comment type="subcellular location">
    <subcellularLocation>
        <location evidence="8">Cytoplasm</location>
    </subcellularLocation>
</comment>
<evidence type="ECO:0000259" key="10">
    <source>
        <dbReference type="PROSITE" id="PS50862"/>
    </source>
</evidence>
<dbReference type="AlphaFoldDB" id="A0A1F5T1K7"/>
<proteinExistence type="inferred from homology"/>
<gene>
    <name evidence="8" type="primary">hisS</name>
    <name evidence="11" type="ORF">A2478_03455</name>
</gene>
<comment type="similarity">
    <text evidence="1 8">Belongs to the class-II aminoacyl-tRNA synthetase family.</text>
</comment>
<keyword evidence="8" id="KW-0963">Cytoplasm</keyword>
<dbReference type="Pfam" id="PF03129">
    <property type="entry name" value="HGTP_anticodon"/>
    <property type="match status" value="1"/>
</dbReference>
<comment type="subunit">
    <text evidence="8">Homodimer.</text>
</comment>
<protein>
    <recommendedName>
        <fullName evidence="8">Histidine--tRNA ligase</fullName>
        <ecNumber evidence="8">6.1.1.21</ecNumber>
    </recommendedName>
    <alternativeName>
        <fullName evidence="8">Histidyl-tRNA synthetase</fullName>
        <shortName evidence="8">HisRS</shortName>
    </alternativeName>
</protein>
<dbReference type="InterPro" id="IPR041715">
    <property type="entry name" value="HisRS-like_core"/>
</dbReference>
<dbReference type="PROSITE" id="PS50862">
    <property type="entry name" value="AA_TRNA_LIGASE_II"/>
    <property type="match status" value="1"/>
</dbReference>
<comment type="catalytic activity">
    <reaction evidence="7 8">
        <text>tRNA(His) + L-histidine + ATP = L-histidyl-tRNA(His) + AMP + diphosphate + H(+)</text>
        <dbReference type="Rhea" id="RHEA:17313"/>
        <dbReference type="Rhea" id="RHEA-COMP:9665"/>
        <dbReference type="Rhea" id="RHEA-COMP:9689"/>
        <dbReference type="ChEBI" id="CHEBI:15378"/>
        <dbReference type="ChEBI" id="CHEBI:30616"/>
        <dbReference type="ChEBI" id="CHEBI:33019"/>
        <dbReference type="ChEBI" id="CHEBI:57595"/>
        <dbReference type="ChEBI" id="CHEBI:78442"/>
        <dbReference type="ChEBI" id="CHEBI:78527"/>
        <dbReference type="ChEBI" id="CHEBI:456215"/>
        <dbReference type="EC" id="6.1.1.21"/>
    </reaction>
</comment>
<feature type="binding site" evidence="9">
    <location>
        <position position="270"/>
    </location>
    <ligand>
        <name>L-histidine</name>
        <dbReference type="ChEBI" id="CHEBI:57595"/>
    </ligand>
</feature>
<dbReference type="CDD" id="cd00859">
    <property type="entry name" value="HisRS_anticodon"/>
    <property type="match status" value="1"/>
</dbReference>
<evidence type="ECO:0000256" key="2">
    <source>
        <dbReference type="ARBA" id="ARBA00022598"/>
    </source>
</evidence>
<dbReference type="GO" id="GO:0005737">
    <property type="term" value="C:cytoplasm"/>
    <property type="evidence" value="ECO:0007669"/>
    <property type="project" value="UniProtKB-SubCell"/>
</dbReference>